<feature type="compositionally biased region" description="Polar residues" evidence="1">
    <location>
        <begin position="464"/>
        <end position="478"/>
    </location>
</feature>
<dbReference type="EMBL" id="CALNXJ010000009">
    <property type="protein sequence ID" value="CAH3104586.1"/>
    <property type="molecule type" value="Genomic_DNA"/>
</dbReference>
<evidence type="ECO:0000259" key="2">
    <source>
        <dbReference type="PROSITE" id="PS50024"/>
    </source>
</evidence>
<feature type="region of interest" description="Disordered" evidence="1">
    <location>
        <begin position="739"/>
        <end position="767"/>
    </location>
</feature>
<gene>
    <name evidence="3" type="ORF">PMEA_00034799</name>
</gene>
<accession>A0AAU9W7P8</accession>
<dbReference type="InterPro" id="IPR000082">
    <property type="entry name" value="SEA_dom"/>
</dbReference>
<feature type="region of interest" description="Disordered" evidence="1">
    <location>
        <begin position="457"/>
        <end position="520"/>
    </location>
</feature>
<feature type="domain" description="SEA" evidence="2">
    <location>
        <begin position="520"/>
        <end position="626"/>
    </location>
</feature>
<organism evidence="3 4">
    <name type="scientific">Pocillopora meandrina</name>
    <dbReference type="NCBI Taxonomy" id="46732"/>
    <lineage>
        <taxon>Eukaryota</taxon>
        <taxon>Metazoa</taxon>
        <taxon>Cnidaria</taxon>
        <taxon>Anthozoa</taxon>
        <taxon>Hexacorallia</taxon>
        <taxon>Scleractinia</taxon>
        <taxon>Astrocoeniina</taxon>
        <taxon>Pocilloporidae</taxon>
        <taxon>Pocillopora</taxon>
    </lineage>
</organism>
<dbReference type="InterPro" id="IPR036364">
    <property type="entry name" value="SEA_dom_sf"/>
</dbReference>
<evidence type="ECO:0000256" key="1">
    <source>
        <dbReference type="SAM" id="MobiDB-lite"/>
    </source>
</evidence>
<feature type="compositionally biased region" description="Low complexity" evidence="1">
    <location>
        <begin position="497"/>
        <end position="508"/>
    </location>
</feature>
<dbReference type="Gene3D" id="3.30.70.960">
    <property type="entry name" value="SEA domain"/>
    <property type="match status" value="1"/>
</dbReference>
<feature type="non-terminal residue" evidence="3">
    <location>
        <position position="1"/>
    </location>
</feature>
<dbReference type="AlphaFoldDB" id="A0AAU9W7P8"/>
<sequence length="767" mass="77274">VELLQRLRLEKCAFYETTYSATLRDNHESTRCPATYTSVKSLIERLFNFAFRSERKATKHFFLQRLEDAIKLHRDDQGQAVINPASLALFATSSRDGNKIRNIREANDPCLRKRSYLKGGTKRNLTALEDSYGLGDQSIQFTVPSKSISTTSPLNDVICPGVAGLPLKIILGVKPVANSKPTSAATTKITAATVKLTPSAVKTAVTAAKAVAAKAVANSKAVQAAKKAVAAAKVAAVNAAAKAKAAANAKKVAAAKATAAAAAASKAKAAAAAKAQAAIKAVAVAKAAAAAKSAAAAKALATAKGASAAIASAAAKKANAAKVAASTAAAAAKAHAQKQQQAAQVAKTTAAAKMAANAKAQAEAKAAAAAANAAKAKAANAAKAAAKANAAAKAKAVSAAKAAAAANKAAAAKNKAAAAAVVANAKASAAKNAASVAKAAAQAKAAQAAKAAAAAKSAGKPTVAPTSLATPSVTSSATGVKAATKPTLSTKPGAGGTTPTTAATAKPGSLTSVGNKPGSRQKSFNAVVRLPSAAHKPVLNNKKSAQFKTLSKNLCNKLKSAIQGGKAVKECNVQSFRPGSLLVDFYLRFLNTLPNPVQLLLNLLKTGFMGGIPVDKLPLRLYNGTGVKFPPGFSGCKPAGCPVPCTPPTCSIACSTGIPCSPPAIIQPVAPTPQVIVGPTIPAIPVSYPAPPVYAPAPAPYPPPPPMPSQPACPVQCLRHAPQFCPSYCGQSCCKSSFPSYTGKKTEVERPKSIKSFPKERRASQKT</sequence>
<dbReference type="Proteomes" id="UP001159428">
    <property type="component" value="Unassembled WGS sequence"/>
</dbReference>
<feature type="compositionally biased region" description="Basic and acidic residues" evidence="1">
    <location>
        <begin position="744"/>
        <end position="767"/>
    </location>
</feature>
<comment type="caution">
    <text evidence="3">The sequence shown here is derived from an EMBL/GenBank/DDBJ whole genome shotgun (WGS) entry which is preliminary data.</text>
</comment>
<reference evidence="3 4" key="1">
    <citation type="submission" date="2022-05" db="EMBL/GenBank/DDBJ databases">
        <authorList>
            <consortium name="Genoscope - CEA"/>
            <person name="William W."/>
        </authorList>
    </citation>
    <scope>NUCLEOTIDE SEQUENCE [LARGE SCALE GENOMIC DNA]</scope>
</reference>
<dbReference type="PROSITE" id="PS50024">
    <property type="entry name" value="SEA"/>
    <property type="match status" value="1"/>
</dbReference>
<evidence type="ECO:0000313" key="3">
    <source>
        <dbReference type="EMBL" id="CAH3104586.1"/>
    </source>
</evidence>
<dbReference type="Pfam" id="PF01390">
    <property type="entry name" value="SEA"/>
    <property type="match status" value="1"/>
</dbReference>
<feature type="compositionally biased region" description="Polar residues" evidence="1">
    <location>
        <begin position="509"/>
        <end position="520"/>
    </location>
</feature>
<name>A0AAU9W7P8_9CNID</name>
<evidence type="ECO:0000313" key="4">
    <source>
        <dbReference type="Proteomes" id="UP001159428"/>
    </source>
</evidence>
<proteinExistence type="predicted"/>
<protein>
    <recommendedName>
        <fullName evidence="2">SEA domain-containing protein</fullName>
    </recommendedName>
</protein>
<keyword evidence="4" id="KW-1185">Reference proteome</keyword>